<organism evidence="5 6">
    <name type="scientific">Brucella anthropi (strain ATCC 49188 / DSM 6882 / CCUG 24695 / JCM 21032 / LMG 3331 / NBRC 15819 / NCTC 12168 / Alc 37)</name>
    <name type="common">Ochrobactrum anthropi</name>
    <dbReference type="NCBI Taxonomy" id="439375"/>
    <lineage>
        <taxon>Bacteria</taxon>
        <taxon>Pseudomonadati</taxon>
        <taxon>Pseudomonadota</taxon>
        <taxon>Alphaproteobacteria</taxon>
        <taxon>Hyphomicrobiales</taxon>
        <taxon>Brucellaceae</taxon>
        <taxon>Brucella/Ochrobactrum group</taxon>
        <taxon>Brucella</taxon>
    </lineage>
</organism>
<feature type="domain" description="ParB-like N-terminal" evidence="4">
    <location>
        <begin position="14"/>
        <end position="112"/>
    </location>
</feature>
<proteinExistence type="inferred from homology"/>
<dbReference type="InterPro" id="IPR036086">
    <property type="entry name" value="ParB/Sulfiredoxin_sf"/>
</dbReference>
<evidence type="ECO:0000256" key="2">
    <source>
        <dbReference type="SAM" id="Coils"/>
    </source>
</evidence>
<geneLocation type="plasmid" evidence="5 6">
    <name>pOANT01</name>
</geneLocation>
<dbReference type="GO" id="GO:0003677">
    <property type="term" value="F:DNA binding"/>
    <property type="evidence" value="ECO:0007669"/>
    <property type="project" value="InterPro"/>
</dbReference>
<accession>A6X7T5</accession>
<reference evidence="5 6" key="1">
    <citation type="journal article" date="2011" name="J. Bacteriol.">
        <title>Genome of Ochrobactrum anthropi ATCC 49188 T, a versatile opportunistic pathogen and symbiont of several eukaryotic hosts.</title>
        <authorList>
            <person name="Chain P.S."/>
            <person name="Lang D.M."/>
            <person name="Comerci D.J."/>
            <person name="Malfatti S.A."/>
            <person name="Vergez L.M."/>
            <person name="Shin M."/>
            <person name="Ugalde R.A."/>
            <person name="Garcia E."/>
            <person name="Tolmasky M.E."/>
        </authorList>
    </citation>
    <scope>NUCLEOTIDE SEQUENCE [LARGE SCALE GENOMIC DNA]</scope>
    <source>
        <strain evidence="6">ATCC 49188 / DSM 6882 / CCUG 24695 / JCM 21032 / LMG 3331 / NBRC 15819 / NCTC 12168 / Alc 37</strain>
    </source>
</reference>
<comment type="similarity">
    <text evidence="1">Belongs to the ParB family.</text>
</comment>
<feature type="region of interest" description="Disordered" evidence="3">
    <location>
        <begin position="628"/>
        <end position="654"/>
    </location>
</feature>
<feature type="coiled-coil region" evidence="2">
    <location>
        <begin position="304"/>
        <end position="351"/>
    </location>
</feature>
<evidence type="ECO:0000256" key="1">
    <source>
        <dbReference type="ARBA" id="ARBA00006295"/>
    </source>
</evidence>
<dbReference type="HOGENOM" id="CLU_019174_1_0_5"/>
<dbReference type="AlphaFoldDB" id="A6X7T5"/>
<keyword evidence="2" id="KW-0175">Coiled coil</keyword>
<dbReference type="Gene3D" id="3.90.1530.30">
    <property type="match status" value="1"/>
</dbReference>
<dbReference type="InterPro" id="IPR004437">
    <property type="entry name" value="ParB/RepB/Spo0J"/>
</dbReference>
<keyword evidence="5" id="KW-0614">Plasmid</keyword>
<evidence type="ECO:0000259" key="4">
    <source>
        <dbReference type="SMART" id="SM00470"/>
    </source>
</evidence>
<name>A6X7T5_BRUA4</name>
<feature type="region of interest" description="Disordered" evidence="3">
    <location>
        <begin position="386"/>
        <end position="405"/>
    </location>
</feature>
<dbReference type="NCBIfam" id="TIGR00180">
    <property type="entry name" value="parB_part"/>
    <property type="match status" value="1"/>
</dbReference>
<dbReference type="GO" id="GO:0005694">
    <property type="term" value="C:chromosome"/>
    <property type="evidence" value="ECO:0007669"/>
    <property type="project" value="TreeGrafter"/>
</dbReference>
<dbReference type="GO" id="GO:0007059">
    <property type="term" value="P:chromosome segregation"/>
    <property type="evidence" value="ECO:0007669"/>
    <property type="project" value="TreeGrafter"/>
</dbReference>
<dbReference type="PANTHER" id="PTHR33375">
    <property type="entry name" value="CHROMOSOME-PARTITIONING PROTEIN PARB-RELATED"/>
    <property type="match status" value="1"/>
</dbReference>
<feature type="compositionally biased region" description="Acidic residues" evidence="3">
    <location>
        <begin position="388"/>
        <end position="397"/>
    </location>
</feature>
<feature type="compositionally biased region" description="Acidic residues" evidence="3">
    <location>
        <begin position="628"/>
        <end position="648"/>
    </location>
</feature>
<dbReference type="SUPFAM" id="SSF110849">
    <property type="entry name" value="ParB/Sulfiredoxin"/>
    <property type="match status" value="1"/>
</dbReference>
<protein>
    <submittedName>
        <fullName evidence="5">ParB-like partition protein</fullName>
    </submittedName>
</protein>
<gene>
    <name evidence="5" type="ordered locus">Oant_4602</name>
</gene>
<evidence type="ECO:0000313" key="5">
    <source>
        <dbReference type="EMBL" id="ABS17289.1"/>
    </source>
</evidence>
<dbReference type="KEGG" id="oan:Oant_4602"/>
<dbReference type="PATRIC" id="fig|439375.7.peg.4774"/>
<evidence type="ECO:0000256" key="3">
    <source>
        <dbReference type="SAM" id="MobiDB-lite"/>
    </source>
</evidence>
<dbReference type="Pfam" id="PF02195">
    <property type="entry name" value="ParB_N"/>
    <property type="match status" value="1"/>
</dbReference>
<sequence>MESIMTNTNKPATIIVALNKLDRDPKNVRKTYRKEGIEELAANLRSDGYQPLQNLVVRKGDKKGRYFVTAGERRRLALLSLAEAGEIAADFAVECKERAAEDATAISLAENAMREEMNPVDQYEAFKAMADEGKDIADIAARFAISETVVRQRLALARVAPELLQLFRDEEIGYSQLKAFTICNDHKRQLEVWNALPDWNRDAHRIRYALTEEMIRTDDKRFDFIGGVETYEAAGGAVKRDLFDTRDGGYATDSVLLEKLVSERFTAIAEQVKAEGWQWVECSADIPDGLHRMKRFYPEDVPLSEDDQAALDAAQAEYDELAELIEHDAADDQAEAKLEAVQERIDALTAKTEAFSPEALEQAGAFVMMDYYGRARIERGFVKAEAVRDDEDTESSETEQSSEISASALPVMTHSAALIEDLTAHKTAALRIELANNVDIALVAVVHSMLIDVVYPYGGHSALQIRVTHERLERSMKDAENCNGLSAFNDLSDRFGDILPGNPDELFDWLREQPQDMLLSLLAFAAAHSVNAVEPKFCQRKGDVAQADQLARSLDVDMSDWFEPTADNYFNHVNRTTIELAVAEAKGKEAELSVRAAKKKGEAVLIAERLVSGSGWLPVSVRIAEETATETMDDETGEETGCADDEAEFSQAAE</sequence>
<dbReference type="CDD" id="cd16406">
    <property type="entry name" value="ParB_N_like"/>
    <property type="match status" value="1"/>
</dbReference>
<dbReference type="PANTHER" id="PTHR33375:SF7">
    <property type="entry name" value="CHROMOSOME 2-PARTITIONING PROTEIN PARB-RELATED"/>
    <property type="match status" value="1"/>
</dbReference>
<dbReference type="InterPro" id="IPR003115">
    <property type="entry name" value="ParB_N"/>
</dbReference>
<dbReference type="Gene3D" id="1.10.10.2830">
    <property type="match status" value="1"/>
</dbReference>
<dbReference type="SMART" id="SM00470">
    <property type="entry name" value="ParB"/>
    <property type="match status" value="1"/>
</dbReference>
<keyword evidence="6" id="KW-1185">Reference proteome</keyword>
<dbReference type="Proteomes" id="UP000002301">
    <property type="component" value="Plasmid pOANT01"/>
</dbReference>
<dbReference type="InterPro" id="IPR050336">
    <property type="entry name" value="Chromosome_partition/occlusion"/>
</dbReference>
<dbReference type="SUPFAM" id="SSF109709">
    <property type="entry name" value="KorB DNA-binding domain-like"/>
    <property type="match status" value="1"/>
</dbReference>
<evidence type="ECO:0000313" key="6">
    <source>
        <dbReference type="Proteomes" id="UP000002301"/>
    </source>
</evidence>
<dbReference type="EMBL" id="CP000760">
    <property type="protein sequence ID" value="ABS17289.1"/>
    <property type="molecule type" value="Genomic_DNA"/>
</dbReference>